<dbReference type="Gene3D" id="3.30.70.100">
    <property type="match status" value="1"/>
</dbReference>
<dbReference type="InterPro" id="IPR013097">
    <property type="entry name" value="Dabb"/>
</dbReference>
<dbReference type="Pfam" id="PF07876">
    <property type="entry name" value="Dabb"/>
    <property type="match status" value="1"/>
</dbReference>
<dbReference type="Proteomes" id="UP000270342">
    <property type="component" value="Unassembled WGS sequence"/>
</dbReference>
<organism evidence="3 4">
    <name type="scientific">Pararobbsia silviterrae</name>
    <dbReference type="NCBI Taxonomy" id="1792498"/>
    <lineage>
        <taxon>Bacteria</taxon>
        <taxon>Pseudomonadati</taxon>
        <taxon>Pseudomonadota</taxon>
        <taxon>Betaproteobacteria</taxon>
        <taxon>Burkholderiales</taxon>
        <taxon>Burkholderiaceae</taxon>
        <taxon>Pararobbsia</taxon>
    </lineage>
</organism>
<dbReference type="InterPro" id="IPR011008">
    <property type="entry name" value="Dimeric_a/b-barrel"/>
</dbReference>
<keyword evidence="4" id="KW-1185">Reference proteome</keyword>
<evidence type="ECO:0000259" key="2">
    <source>
        <dbReference type="PROSITE" id="PS51502"/>
    </source>
</evidence>
<dbReference type="PANTHER" id="PTHR33178">
    <property type="match status" value="1"/>
</dbReference>
<dbReference type="OrthoDB" id="9816070at2"/>
<evidence type="ECO:0000256" key="1">
    <source>
        <dbReference type="ARBA" id="ARBA00011738"/>
    </source>
</evidence>
<evidence type="ECO:0000313" key="3">
    <source>
        <dbReference type="EMBL" id="RKP53514.1"/>
    </source>
</evidence>
<protein>
    <submittedName>
        <fullName evidence="3">Dabb family protein</fullName>
    </submittedName>
</protein>
<dbReference type="EMBL" id="RBZU01000007">
    <property type="protein sequence ID" value="RKP53514.1"/>
    <property type="molecule type" value="Genomic_DNA"/>
</dbReference>
<sequence length="108" mass="11713">MPIRHIVLCQFRPDVPVSAQQDLIDKIEALGKIDGIRFEHFSSGRNVSEEGRSNGFESGFSMDFADAGALTAYLVHPEHQKLGAALVALLESGIDSLCVFDMDIGVHG</sequence>
<proteinExistence type="predicted"/>
<dbReference type="SUPFAM" id="SSF54909">
    <property type="entry name" value="Dimeric alpha+beta barrel"/>
    <property type="match status" value="1"/>
</dbReference>
<dbReference type="AlphaFoldDB" id="A0A494XZB8"/>
<comment type="subunit">
    <text evidence="1">Homodimer.</text>
</comment>
<name>A0A494XZB8_9BURK</name>
<dbReference type="SMART" id="SM00886">
    <property type="entry name" value="Dabb"/>
    <property type="match status" value="1"/>
</dbReference>
<gene>
    <name evidence="3" type="ORF">D7S86_17210</name>
</gene>
<comment type="caution">
    <text evidence="3">The sequence shown here is derived from an EMBL/GenBank/DDBJ whole genome shotgun (WGS) entry which is preliminary data.</text>
</comment>
<accession>A0A494XZB8</accession>
<dbReference type="PANTHER" id="PTHR33178:SF10">
    <property type="entry name" value="STRESS-RESPONSE A_B BARREL DOMAIN-CONTAINING PROTEIN"/>
    <property type="match status" value="1"/>
</dbReference>
<evidence type="ECO:0000313" key="4">
    <source>
        <dbReference type="Proteomes" id="UP000270342"/>
    </source>
</evidence>
<dbReference type="PROSITE" id="PS51502">
    <property type="entry name" value="S_R_A_B_BARREL"/>
    <property type="match status" value="1"/>
</dbReference>
<dbReference type="InterPro" id="IPR044662">
    <property type="entry name" value="HS1/DABB1-like"/>
</dbReference>
<reference evidence="3 4" key="1">
    <citation type="submission" date="2018-10" db="EMBL/GenBank/DDBJ databases">
        <title>Robbsia sp. DHC34, isolated from soil.</title>
        <authorList>
            <person name="Gao Z.-H."/>
            <person name="Qiu L.-H."/>
        </authorList>
    </citation>
    <scope>NUCLEOTIDE SEQUENCE [LARGE SCALE GENOMIC DNA]</scope>
    <source>
        <strain evidence="3 4">DHC34</strain>
    </source>
</reference>
<feature type="domain" description="Stress-response A/B barrel" evidence="2">
    <location>
        <begin position="3"/>
        <end position="102"/>
    </location>
</feature>